<evidence type="ECO:0000313" key="5">
    <source>
        <dbReference type="Proteomes" id="UP000076927"/>
    </source>
</evidence>
<dbReference type="RefSeq" id="WP_068605801.1">
    <property type="nucleotide sequence ID" value="NZ_CP011388.1"/>
</dbReference>
<keyword evidence="1" id="KW-0808">Transferase</keyword>
<dbReference type="OrthoDB" id="794462at2"/>
<dbReference type="Proteomes" id="UP000076927">
    <property type="component" value="Chromosome"/>
</dbReference>
<dbReference type="PATRIC" id="fig|1178515.4.peg.1639"/>
<dbReference type="KEGG" id="pswu:SY83_08245"/>
<organism evidence="4 5">
    <name type="scientific">Paenibacillus swuensis</name>
    <dbReference type="NCBI Taxonomy" id="1178515"/>
    <lineage>
        <taxon>Bacteria</taxon>
        <taxon>Bacillati</taxon>
        <taxon>Bacillota</taxon>
        <taxon>Bacilli</taxon>
        <taxon>Bacillales</taxon>
        <taxon>Paenibacillaceae</taxon>
        <taxon>Paenibacillus</taxon>
    </lineage>
</organism>
<dbReference type="CDD" id="cd04301">
    <property type="entry name" value="NAT_SF"/>
    <property type="match status" value="1"/>
</dbReference>
<protein>
    <recommendedName>
        <fullName evidence="3">N-acetyltransferase domain-containing protein</fullName>
    </recommendedName>
</protein>
<dbReference type="InterPro" id="IPR016181">
    <property type="entry name" value="Acyl_CoA_acyltransferase"/>
</dbReference>
<dbReference type="PANTHER" id="PTHR10545">
    <property type="entry name" value="DIAMINE N-ACETYLTRANSFERASE"/>
    <property type="match status" value="1"/>
</dbReference>
<proteinExistence type="predicted"/>
<evidence type="ECO:0000313" key="4">
    <source>
        <dbReference type="EMBL" id="ANE46264.1"/>
    </source>
</evidence>
<sequence length="250" mass="28420">MKIVTYSLHKQDAKYIPAWTEQWMSMVQPSVFHLTKFSCPGYVAYTTDLLENSSSGACFMGAYEGTRLTGFIEYFMNEDGLFINNFAVSQQDRGKGIGGRLLSDTFDIAREQGVSQVQLDCFVWNDNALNLYKALGFQIRTNAYWHMIESPVADRDARQVNGFRAWDMYDGLSQITMDTDSGQVHMACLHRKYLRVITGGSGNLLQDHQLEEIVTVFPHCSLLIITPEPEWKCIFKAGLISTNVRMHKCL</sequence>
<dbReference type="Pfam" id="PF00583">
    <property type="entry name" value="Acetyltransf_1"/>
    <property type="match status" value="1"/>
</dbReference>
<keyword evidence="5" id="KW-1185">Reference proteome</keyword>
<dbReference type="PROSITE" id="PS51186">
    <property type="entry name" value="GNAT"/>
    <property type="match status" value="1"/>
</dbReference>
<dbReference type="InterPro" id="IPR051016">
    <property type="entry name" value="Diverse_Substrate_AcTransf"/>
</dbReference>
<keyword evidence="2" id="KW-0012">Acyltransferase</keyword>
<name>A0A172TH98_9BACL</name>
<evidence type="ECO:0000256" key="1">
    <source>
        <dbReference type="ARBA" id="ARBA00022679"/>
    </source>
</evidence>
<dbReference type="PANTHER" id="PTHR10545:SF29">
    <property type="entry name" value="GH14572P-RELATED"/>
    <property type="match status" value="1"/>
</dbReference>
<gene>
    <name evidence="4" type="ORF">SY83_08245</name>
</gene>
<dbReference type="InterPro" id="IPR000182">
    <property type="entry name" value="GNAT_dom"/>
</dbReference>
<reference evidence="4 5" key="1">
    <citation type="submission" date="2015-01" db="EMBL/GenBank/DDBJ databases">
        <title>Paenibacillus swuensis/DY6/whole genome sequencing.</title>
        <authorList>
            <person name="Kim M.K."/>
            <person name="Srinivasan S."/>
            <person name="Lee J.-J."/>
        </authorList>
    </citation>
    <scope>NUCLEOTIDE SEQUENCE [LARGE SCALE GENOMIC DNA]</scope>
    <source>
        <strain evidence="4 5">DY6</strain>
    </source>
</reference>
<dbReference type="EMBL" id="CP011388">
    <property type="protein sequence ID" value="ANE46264.1"/>
    <property type="molecule type" value="Genomic_DNA"/>
</dbReference>
<evidence type="ECO:0000259" key="3">
    <source>
        <dbReference type="PROSITE" id="PS51186"/>
    </source>
</evidence>
<dbReference type="SUPFAM" id="SSF55729">
    <property type="entry name" value="Acyl-CoA N-acyltransferases (Nat)"/>
    <property type="match status" value="1"/>
</dbReference>
<feature type="domain" description="N-acetyltransferase" evidence="3">
    <location>
        <begin position="1"/>
        <end position="161"/>
    </location>
</feature>
<accession>A0A172TH98</accession>
<dbReference type="AlphaFoldDB" id="A0A172TH98"/>
<evidence type="ECO:0000256" key="2">
    <source>
        <dbReference type="ARBA" id="ARBA00023315"/>
    </source>
</evidence>
<dbReference type="GO" id="GO:0008080">
    <property type="term" value="F:N-acetyltransferase activity"/>
    <property type="evidence" value="ECO:0007669"/>
    <property type="project" value="UniProtKB-ARBA"/>
</dbReference>
<dbReference type="Gene3D" id="3.40.630.30">
    <property type="match status" value="1"/>
</dbReference>